<reference evidence="3" key="2">
    <citation type="submission" date="2020-10" db="EMBL/GenBank/DDBJ databases">
        <authorList>
            <person name="Scholz U."/>
            <person name="Mascher M."/>
            <person name="Fiebig A."/>
        </authorList>
    </citation>
    <scope>NUCLEOTIDE SEQUENCE [LARGE SCALE GENOMIC DNA]</scope>
    <source>
        <strain evidence="3">cv. Morex</strain>
    </source>
</reference>
<evidence type="ECO:0000259" key="2">
    <source>
        <dbReference type="PROSITE" id="PS50181"/>
    </source>
</evidence>
<feature type="domain" description="F-box" evidence="2">
    <location>
        <begin position="44"/>
        <end position="89"/>
    </location>
</feature>
<dbReference type="Gramene" id="HORVU.MOREX.r2.3HG0249790.1">
    <property type="protein sequence ID" value="HORVU.MOREX.r2.3HG0249790.1.CDS.1"/>
    <property type="gene ID" value="HORVU.MOREX.r2.3HG0249790"/>
</dbReference>
<dbReference type="InterPro" id="IPR005174">
    <property type="entry name" value="KIB1-4_b-propeller"/>
</dbReference>
<evidence type="ECO:0000256" key="1">
    <source>
        <dbReference type="SAM" id="MobiDB-lite"/>
    </source>
</evidence>
<reference evidence="3" key="3">
    <citation type="submission" date="2022-01" db="UniProtKB">
        <authorList>
            <consortium name="EnsemblPlants"/>
        </authorList>
    </citation>
    <scope>IDENTIFICATION</scope>
    <source>
        <strain evidence="3">subsp. vulgare</strain>
    </source>
</reference>
<dbReference type="SUPFAM" id="SSF81383">
    <property type="entry name" value="F-box domain"/>
    <property type="match status" value="1"/>
</dbReference>
<dbReference type="AlphaFoldDB" id="A0A8I6XZ87"/>
<protein>
    <recommendedName>
        <fullName evidence="2">F-box domain-containing protein</fullName>
    </recommendedName>
</protein>
<dbReference type="InterPro" id="IPR036047">
    <property type="entry name" value="F-box-like_dom_sf"/>
</dbReference>
<dbReference type="SMART" id="SM00256">
    <property type="entry name" value="FBOX"/>
    <property type="match status" value="1"/>
</dbReference>
<feature type="region of interest" description="Disordered" evidence="1">
    <location>
        <begin position="1"/>
        <end position="21"/>
    </location>
</feature>
<proteinExistence type="predicted"/>
<dbReference type="EnsemblPlants" id="HORVU.MOREX.r3.3HG0299530.1">
    <property type="protein sequence ID" value="HORVU.MOREX.r3.3HG0299530.1.CDS1"/>
    <property type="gene ID" value="HORVU.MOREX.r3.3HG0299530"/>
</dbReference>
<name>A0A8I6XZ87_HORVV</name>
<evidence type="ECO:0000313" key="3">
    <source>
        <dbReference type="EnsemblPlants" id="HORVU.MOREX.r3.3HG0299530.1.CDS1"/>
    </source>
</evidence>
<reference evidence="4" key="1">
    <citation type="journal article" date="2012" name="Nature">
        <title>A physical, genetic and functional sequence assembly of the barley genome.</title>
        <authorList>
            <consortium name="The International Barley Genome Sequencing Consortium"/>
            <person name="Mayer K.F."/>
            <person name="Waugh R."/>
            <person name="Brown J.W."/>
            <person name="Schulman A."/>
            <person name="Langridge P."/>
            <person name="Platzer M."/>
            <person name="Fincher G.B."/>
            <person name="Muehlbauer G.J."/>
            <person name="Sato K."/>
            <person name="Close T.J."/>
            <person name="Wise R.P."/>
            <person name="Stein N."/>
        </authorList>
    </citation>
    <scope>NUCLEOTIDE SEQUENCE [LARGE SCALE GENOMIC DNA]</scope>
    <source>
        <strain evidence="4">cv. Morex</strain>
    </source>
</reference>
<sequence>MCRSLGRKQENGRGGRKTPAGGGGCECVMASPYNPRRRQLGGGQSAWPDLPPELLESILRRLAPLDRVAVRLVCSSWRSCARASIWADLPFGAPRLLLRRPGSCGSLAFFSLHRREILPFALPDRLSSGRCCGQIGGWLAMAFDEERAIELRNLFSGQFVSMPLSPVFPVAKIVLSAPPTSLGWVAAVLGRAGTVALLQPDVSGGAWITIAAGVPHGGFRDVAFWRGRLCALADDGTVLAYRVDLRARVAAVSQLREKDANHLNRWLERRARYLLEYDGELLLVKKLYSVVRDSADVQVEVCRFRPEECKWETVTELPGRAVFLGLVASVVVAAPATVGIRENCVYFARRDVELMVPHAIGVYSLGDRETAVVAIAGGHSVEVEPVWILPSVA</sequence>
<dbReference type="Pfam" id="PF03478">
    <property type="entry name" value="Beta-prop_KIB1-4"/>
    <property type="match status" value="1"/>
</dbReference>
<dbReference type="InterPro" id="IPR001810">
    <property type="entry name" value="F-box_dom"/>
</dbReference>
<dbReference type="Gene3D" id="1.20.1280.50">
    <property type="match status" value="1"/>
</dbReference>
<accession>A0A8I6XZ87</accession>
<dbReference type="PROSITE" id="PS50181">
    <property type="entry name" value="FBOX"/>
    <property type="match status" value="1"/>
</dbReference>
<dbReference type="PANTHER" id="PTHR33110">
    <property type="entry name" value="F-BOX/KELCH-REPEAT PROTEIN-RELATED"/>
    <property type="match status" value="1"/>
</dbReference>
<dbReference type="Pfam" id="PF00646">
    <property type="entry name" value="F-box"/>
    <property type="match status" value="1"/>
</dbReference>
<dbReference type="Proteomes" id="UP000011116">
    <property type="component" value="Chromosome 3H"/>
</dbReference>
<evidence type="ECO:0000313" key="4">
    <source>
        <dbReference type="Proteomes" id="UP000011116"/>
    </source>
</evidence>
<dbReference type="Gramene" id="HORVU.MOREX.r3.3HG0299530.1">
    <property type="protein sequence ID" value="HORVU.MOREX.r3.3HG0299530.1.CDS1"/>
    <property type="gene ID" value="HORVU.MOREX.r3.3HG0299530"/>
</dbReference>
<gene>
    <name evidence="3" type="primary">LOC123440474</name>
</gene>
<organism evidence="3 4">
    <name type="scientific">Hordeum vulgare subsp. vulgare</name>
    <name type="common">Domesticated barley</name>
    <dbReference type="NCBI Taxonomy" id="112509"/>
    <lineage>
        <taxon>Eukaryota</taxon>
        <taxon>Viridiplantae</taxon>
        <taxon>Streptophyta</taxon>
        <taxon>Embryophyta</taxon>
        <taxon>Tracheophyta</taxon>
        <taxon>Spermatophyta</taxon>
        <taxon>Magnoliopsida</taxon>
        <taxon>Liliopsida</taxon>
        <taxon>Poales</taxon>
        <taxon>Poaceae</taxon>
        <taxon>BOP clade</taxon>
        <taxon>Pooideae</taxon>
        <taxon>Triticodae</taxon>
        <taxon>Triticeae</taxon>
        <taxon>Hordeinae</taxon>
        <taxon>Hordeum</taxon>
    </lineage>
</organism>
<dbReference type="PANTHER" id="PTHR33110:SF71">
    <property type="entry name" value="F-BOX_KELCH-REPEAT PROTEIN"/>
    <property type="match status" value="1"/>
</dbReference>
<keyword evidence="4" id="KW-1185">Reference proteome</keyword>